<dbReference type="Proteomes" id="UP001248581">
    <property type="component" value="Chromosome"/>
</dbReference>
<dbReference type="EMBL" id="CP134146">
    <property type="protein sequence ID" value="WNC67383.1"/>
    <property type="molecule type" value="Genomic_DNA"/>
</dbReference>
<keyword evidence="2" id="KW-1185">Reference proteome</keyword>
<gene>
    <name evidence="1" type="ORF">RI845_12735</name>
</gene>
<evidence type="ECO:0008006" key="3">
    <source>
        <dbReference type="Google" id="ProtNLM"/>
    </source>
</evidence>
<evidence type="ECO:0000313" key="2">
    <source>
        <dbReference type="Proteomes" id="UP001248581"/>
    </source>
</evidence>
<name>A0ABY9TF32_9GAMM</name>
<reference evidence="2" key="1">
    <citation type="submission" date="2023-09" db="EMBL/GenBank/DDBJ databases">
        <authorList>
            <person name="Li S."/>
            <person name="Li X."/>
            <person name="Zhang C."/>
            <person name="Zhao Z."/>
        </authorList>
    </citation>
    <scope>NUCLEOTIDE SEQUENCE [LARGE SCALE GENOMIC DNA]</scope>
    <source>
        <strain evidence="2">SQ345</strain>
    </source>
</reference>
<proteinExistence type="predicted"/>
<dbReference type="RefSeq" id="WP_348386543.1">
    <property type="nucleotide sequence ID" value="NZ_CP134146.1"/>
</dbReference>
<protein>
    <recommendedName>
        <fullName evidence="3">Acyl dehydratase</fullName>
    </recommendedName>
</protein>
<dbReference type="InterPro" id="IPR029069">
    <property type="entry name" value="HotDog_dom_sf"/>
</dbReference>
<dbReference type="SUPFAM" id="SSF54637">
    <property type="entry name" value="Thioesterase/thiol ester dehydrase-isomerase"/>
    <property type="match status" value="1"/>
</dbReference>
<accession>A0ABY9TF32</accession>
<sequence>MTDNTNQTIDWSLQKTMQDITIGEELSPIYIDVTLQRLVMEAAANRDLSLIHHDASMAKATGANDAYANTFFLYGMIERLALEWGGVKTFIRKIGPLRMLSFNCTGDKLAFHGKVSEIIKDEDTVILDVWVDNAGKVSATSQVKVILPKQ</sequence>
<evidence type="ECO:0000313" key="1">
    <source>
        <dbReference type="EMBL" id="WNC67383.1"/>
    </source>
</evidence>
<dbReference type="Gene3D" id="3.10.129.10">
    <property type="entry name" value="Hotdog Thioesterase"/>
    <property type="match status" value="1"/>
</dbReference>
<organism evidence="1 2">
    <name type="scientific">Thalassotalea nanhaiensis</name>
    <dbReference type="NCBI Taxonomy" id="3065648"/>
    <lineage>
        <taxon>Bacteria</taxon>
        <taxon>Pseudomonadati</taxon>
        <taxon>Pseudomonadota</taxon>
        <taxon>Gammaproteobacteria</taxon>
        <taxon>Alteromonadales</taxon>
        <taxon>Colwelliaceae</taxon>
        <taxon>Thalassotalea</taxon>
    </lineage>
</organism>